<keyword evidence="2" id="KW-1185">Reference proteome</keyword>
<protein>
    <submittedName>
        <fullName evidence="1">Uncharacterized protein</fullName>
    </submittedName>
</protein>
<evidence type="ECO:0000313" key="2">
    <source>
        <dbReference type="Proteomes" id="UP001189429"/>
    </source>
</evidence>
<feature type="non-terminal residue" evidence="1">
    <location>
        <position position="138"/>
    </location>
</feature>
<feature type="non-terminal residue" evidence="1">
    <location>
        <position position="1"/>
    </location>
</feature>
<gene>
    <name evidence="1" type="ORF">PCOR1329_LOCUS32881</name>
</gene>
<dbReference type="Proteomes" id="UP001189429">
    <property type="component" value="Unassembled WGS sequence"/>
</dbReference>
<dbReference type="EMBL" id="CAUYUJ010013536">
    <property type="protein sequence ID" value="CAK0836387.1"/>
    <property type="molecule type" value="Genomic_DNA"/>
</dbReference>
<organism evidence="1 2">
    <name type="scientific">Prorocentrum cordatum</name>
    <dbReference type="NCBI Taxonomy" id="2364126"/>
    <lineage>
        <taxon>Eukaryota</taxon>
        <taxon>Sar</taxon>
        <taxon>Alveolata</taxon>
        <taxon>Dinophyceae</taxon>
        <taxon>Prorocentrales</taxon>
        <taxon>Prorocentraceae</taxon>
        <taxon>Prorocentrum</taxon>
    </lineage>
</organism>
<reference evidence="1" key="1">
    <citation type="submission" date="2023-10" db="EMBL/GenBank/DDBJ databases">
        <authorList>
            <person name="Chen Y."/>
            <person name="Shah S."/>
            <person name="Dougan E. K."/>
            <person name="Thang M."/>
            <person name="Chan C."/>
        </authorList>
    </citation>
    <scope>NUCLEOTIDE SEQUENCE [LARGE SCALE GENOMIC DNA]</scope>
</reference>
<evidence type="ECO:0000313" key="1">
    <source>
        <dbReference type="EMBL" id="CAK0836387.1"/>
    </source>
</evidence>
<sequence>AGHLFCLAARFGGARRGMATELEQRLAHQRARADAGDTGEPDLVVSLTSLSAAGRSRPDLLERTIEVPSAEGSAPSSQADLRRKLGSRRARVHRTACRGASFPSPRLAISVVVDSCGLLARFKIIHYVRTNALCGFSL</sequence>
<comment type="caution">
    <text evidence="1">The sequence shown here is derived from an EMBL/GenBank/DDBJ whole genome shotgun (WGS) entry which is preliminary data.</text>
</comment>
<name>A0ABN9SV53_9DINO</name>
<accession>A0ABN9SV53</accession>
<proteinExistence type="predicted"/>